<dbReference type="SMART" id="SM00448">
    <property type="entry name" value="REC"/>
    <property type="match status" value="1"/>
</dbReference>
<dbReference type="SUPFAM" id="SSF52172">
    <property type="entry name" value="CheY-like"/>
    <property type="match status" value="1"/>
</dbReference>
<name>A0A1U9KN67_9PROT</name>
<dbReference type="PROSITE" id="PS50110">
    <property type="entry name" value="RESPONSE_REGULATORY"/>
    <property type="match status" value="1"/>
</dbReference>
<sequence>MAAPLSVLVVEDDFLIRACLTEFLEDSDIHVLEAESCAEAWRHLDQSGPIHAVVTDISLPDGNGKNLSMDLRARWPEMPVIFTSGHGASVYEKTEIAPPHDRIVTKPYPLSAVLDAIHELTGTHQDRVPAQ</sequence>
<dbReference type="PANTHER" id="PTHR44591">
    <property type="entry name" value="STRESS RESPONSE REGULATOR PROTEIN 1"/>
    <property type="match status" value="1"/>
</dbReference>
<dbReference type="Gene3D" id="3.40.50.2300">
    <property type="match status" value="1"/>
</dbReference>
<dbReference type="InterPro" id="IPR001789">
    <property type="entry name" value="Sig_transdc_resp-reg_receiver"/>
</dbReference>
<keyword evidence="3" id="KW-1185">Reference proteome</keyword>
<keyword evidence="1" id="KW-0597">Phosphoprotein</keyword>
<dbReference type="Pfam" id="PF00072">
    <property type="entry name" value="Response_reg"/>
    <property type="match status" value="1"/>
</dbReference>
<dbReference type="AlphaFoldDB" id="A0A1U9KN67"/>
<evidence type="ECO:0000313" key="2">
    <source>
        <dbReference type="EMBL" id="AQS87244.1"/>
    </source>
</evidence>
<organism evidence="2 3">
    <name type="scientific">Neoasaia chiangmaiensis</name>
    <dbReference type="NCBI Taxonomy" id="320497"/>
    <lineage>
        <taxon>Bacteria</taxon>
        <taxon>Pseudomonadati</taxon>
        <taxon>Pseudomonadota</taxon>
        <taxon>Alphaproteobacteria</taxon>
        <taxon>Acetobacterales</taxon>
        <taxon>Acetobacteraceae</taxon>
        <taxon>Neoasaia</taxon>
    </lineage>
</organism>
<dbReference type="PANTHER" id="PTHR44591:SF21">
    <property type="entry name" value="TWO-COMPONENT RESPONSE REGULATOR"/>
    <property type="match status" value="1"/>
</dbReference>
<dbReference type="Proteomes" id="UP000188604">
    <property type="component" value="Chromosome"/>
</dbReference>
<dbReference type="InterPro" id="IPR011006">
    <property type="entry name" value="CheY-like_superfamily"/>
</dbReference>
<dbReference type="STRING" id="320497.A0U93_04005"/>
<gene>
    <name evidence="2" type="ORF">A0U93_04005</name>
</gene>
<dbReference type="RefSeq" id="WP_077806217.1">
    <property type="nucleotide sequence ID" value="NZ_BJXS01000008.1"/>
</dbReference>
<evidence type="ECO:0000256" key="1">
    <source>
        <dbReference type="ARBA" id="ARBA00022553"/>
    </source>
</evidence>
<accession>A0A1U9KN67</accession>
<protein>
    <submittedName>
        <fullName evidence="2">Uncharacterized protein</fullName>
    </submittedName>
</protein>
<dbReference type="KEGG" id="nch:A0U93_04005"/>
<proteinExistence type="predicted"/>
<dbReference type="EMBL" id="CP014691">
    <property type="protein sequence ID" value="AQS87244.1"/>
    <property type="molecule type" value="Genomic_DNA"/>
</dbReference>
<dbReference type="GO" id="GO:0000160">
    <property type="term" value="P:phosphorelay signal transduction system"/>
    <property type="evidence" value="ECO:0007669"/>
    <property type="project" value="InterPro"/>
</dbReference>
<evidence type="ECO:0000313" key="3">
    <source>
        <dbReference type="Proteomes" id="UP000188604"/>
    </source>
</evidence>
<dbReference type="InterPro" id="IPR050595">
    <property type="entry name" value="Bact_response_regulator"/>
</dbReference>
<dbReference type="OrthoDB" id="8019678at2"/>
<reference evidence="2 3" key="1">
    <citation type="submission" date="2016-03" db="EMBL/GenBank/DDBJ databases">
        <title>Acetic acid bacteria sequencing.</title>
        <authorList>
            <person name="Brandt J."/>
            <person name="Jakob F."/>
            <person name="Vogel R.F."/>
        </authorList>
    </citation>
    <scope>NUCLEOTIDE SEQUENCE [LARGE SCALE GENOMIC DNA]</scope>
    <source>
        <strain evidence="2 3">NBRC 101099</strain>
    </source>
</reference>